<reference evidence="1" key="1">
    <citation type="submission" date="2021-06" db="EMBL/GenBank/DDBJ databases">
        <authorList>
            <person name="Gannon L."/>
            <person name="Redgwell R T."/>
            <person name="Michniewski S."/>
            <person name="Harrison D C."/>
            <person name="Millard A."/>
        </authorList>
    </citation>
    <scope>NUCLEOTIDE SEQUENCE</scope>
</reference>
<proteinExistence type="predicted"/>
<sequence length="305" mass="35875">MKYLKLFEELNNDISKDVIRINRSRSLDTYGYTDEVFKLLGKYCKPFLEELRSQNWKSDHGKNFLFRFYDVEDFITIKETRKDRLPKDTSDVANNLINDIWKKIHNEIPRKEGVFVTNNPSYMGDGFDPFEQFSHLNIFFPIGEYKYFYHEKVDDLYPFMMGSGFESSTKYSKLLKEFLSNSDLGIEIGDITDANLILNWENTNYSYVSNRILDALIRRANIDPGRIKNGVLQGTDEEKNEIKRIARDWAQKTLRILISKLVSEYKSEGLMDCPNSTEATFLCDNYLLINENWISYPRLKELIKG</sequence>
<organism evidence="1">
    <name type="scientific">uncultured marine phage</name>
    <dbReference type="NCBI Taxonomy" id="707152"/>
    <lineage>
        <taxon>Viruses</taxon>
        <taxon>environmental samples</taxon>
    </lineage>
</organism>
<accession>A0A8D9FQ11</accession>
<name>A0A8D9FQ11_9VIRU</name>
<dbReference type="EMBL" id="OU342829">
    <property type="protein sequence ID" value="CAG7579990.1"/>
    <property type="molecule type" value="Genomic_DNA"/>
</dbReference>
<protein>
    <submittedName>
        <fullName evidence="1">Uncharacterized protein</fullName>
    </submittedName>
</protein>
<gene>
    <name evidence="1" type="ORF">SLAVMIC_00193</name>
</gene>
<evidence type="ECO:0000313" key="1">
    <source>
        <dbReference type="EMBL" id="CAG7579990.1"/>
    </source>
</evidence>